<comment type="caution">
    <text evidence="1">The sequence shown here is derived from an EMBL/GenBank/DDBJ whole genome shotgun (WGS) entry which is preliminary data.</text>
</comment>
<dbReference type="EMBL" id="JBIGHV010000001">
    <property type="protein sequence ID" value="MFG6428700.1"/>
    <property type="molecule type" value="Genomic_DNA"/>
</dbReference>
<evidence type="ECO:0000313" key="2">
    <source>
        <dbReference type="Proteomes" id="UP001606210"/>
    </source>
</evidence>
<evidence type="ECO:0000313" key="1">
    <source>
        <dbReference type="EMBL" id="MFG6428700.1"/>
    </source>
</evidence>
<gene>
    <name evidence="1" type="ORF">ACG00Y_02180</name>
</gene>
<name>A0ABW7EZ52_9BURK</name>
<accession>A0ABW7EZ52</accession>
<proteinExistence type="predicted"/>
<reference evidence="1 2" key="1">
    <citation type="submission" date="2024-08" db="EMBL/GenBank/DDBJ databases">
        <authorList>
            <person name="Lu H."/>
        </authorList>
    </citation>
    <scope>NUCLEOTIDE SEQUENCE [LARGE SCALE GENOMIC DNA]</scope>
    <source>
        <strain evidence="1 2">LYH14W</strain>
    </source>
</reference>
<protein>
    <submittedName>
        <fullName evidence="1">Uncharacterized protein</fullName>
    </submittedName>
</protein>
<sequence length="82" mass="9201">MKPAQPAPETLRREALRDGLLATVDLLKRRRAADISETVIEEYVSLNWLEWHGGSLRLTTTGENMCKHLTAVLGRNAPRAAY</sequence>
<keyword evidence="2" id="KW-1185">Reference proteome</keyword>
<dbReference type="RefSeq" id="WP_394475630.1">
    <property type="nucleotide sequence ID" value="NZ_JBIGHV010000001.1"/>
</dbReference>
<dbReference type="Proteomes" id="UP001606210">
    <property type="component" value="Unassembled WGS sequence"/>
</dbReference>
<organism evidence="1 2">
    <name type="scientific">Pelomonas parva</name>
    <dbReference type="NCBI Taxonomy" id="3299032"/>
    <lineage>
        <taxon>Bacteria</taxon>
        <taxon>Pseudomonadati</taxon>
        <taxon>Pseudomonadota</taxon>
        <taxon>Betaproteobacteria</taxon>
        <taxon>Burkholderiales</taxon>
        <taxon>Sphaerotilaceae</taxon>
        <taxon>Roseateles</taxon>
    </lineage>
</organism>